<feature type="transmembrane region" description="Helical" evidence="1">
    <location>
        <begin position="54"/>
        <end position="72"/>
    </location>
</feature>
<feature type="chain" id="PRO_5046515682" evidence="2">
    <location>
        <begin position="33"/>
        <end position="201"/>
    </location>
</feature>
<gene>
    <name evidence="3" type="ORF">ACFFTO_12665</name>
</gene>
<feature type="transmembrane region" description="Helical" evidence="1">
    <location>
        <begin position="79"/>
        <end position="98"/>
    </location>
</feature>
<evidence type="ECO:0000256" key="1">
    <source>
        <dbReference type="SAM" id="Phobius"/>
    </source>
</evidence>
<keyword evidence="1" id="KW-1133">Transmembrane helix</keyword>
<evidence type="ECO:0000313" key="3">
    <source>
        <dbReference type="EMBL" id="MFB9685038.1"/>
    </source>
</evidence>
<feature type="signal peptide" evidence="2">
    <location>
        <begin position="1"/>
        <end position="32"/>
    </location>
</feature>
<reference evidence="3 4" key="1">
    <citation type="submission" date="2024-09" db="EMBL/GenBank/DDBJ databases">
        <authorList>
            <person name="Sun Q."/>
            <person name="Mori K."/>
        </authorList>
    </citation>
    <scope>NUCLEOTIDE SEQUENCE [LARGE SCALE GENOMIC DNA]</scope>
    <source>
        <strain evidence="3 4">JCM 13852</strain>
    </source>
</reference>
<keyword evidence="1" id="KW-0812">Transmembrane</keyword>
<feature type="transmembrane region" description="Helical" evidence="1">
    <location>
        <begin position="177"/>
        <end position="198"/>
    </location>
</feature>
<dbReference type="InterPro" id="IPR009339">
    <property type="entry name" value="DUF998"/>
</dbReference>
<accession>A0ABV5U552</accession>
<feature type="transmembrane region" description="Helical" evidence="1">
    <location>
        <begin position="154"/>
        <end position="171"/>
    </location>
</feature>
<evidence type="ECO:0000256" key="2">
    <source>
        <dbReference type="SAM" id="SignalP"/>
    </source>
</evidence>
<feature type="transmembrane region" description="Helical" evidence="1">
    <location>
        <begin position="118"/>
        <end position="142"/>
    </location>
</feature>
<comment type="caution">
    <text evidence="3">The sequence shown here is derived from an EMBL/GenBank/DDBJ whole genome shotgun (WGS) entry which is preliminary data.</text>
</comment>
<organism evidence="3 4">
    <name type="scientific">Amycolatopsis plumensis</name>
    <dbReference type="NCBI Taxonomy" id="236508"/>
    <lineage>
        <taxon>Bacteria</taxon>
        <taxon>Bacillati</taxon>
        <taxon>Actinomycetota</taxon>
        <taxon>Actinomycetes</taxon>
        <taxon>Pseudonocardiales</taxon>
        <taxon>Pseudonocardiaceae</taxon>
        <taxon>Amycolatopsis</taxon>
    </lineage>
</organism>
<dbReference type="EMBL" id="JBHMBK010000007">
    <property type="protein sequence ID" value="MFB9685038.1"/>
    <property type="molecule type" value="Genomic_DNA"/>
</dbReference>
<dbReference type="Pfam" id="PF06197">
    <property type="entry name" value="DUF998"/>
    <property type="match status" value="1"/>
</dbReference>
<proteinExistence type="predicted"/>
<protein>
    <submittedName>
        <fullName evidence="3">DUF998 domain-containing protein</fullName>
    </submittedName>
</protein>
<dbReference type="RefSeq" id="WP_378192307.1">
    <property type="nucleotide sequence ID" value="NZ_JBHMBK010000007.1"/>
</dbReference>
<keyword evidence="2" id="KW-0732">Signal</keyword>
<keyword evidence="1" id="KW-0472">Membrane</keyword>
<name>A0ABV5U552_9PSEU</name>
<sequence length="201" mass="20089">MDTTLARPAVSARLTCLALAAPLWTTVALAQAATRDGFDLTRHPLSALGTGELGWVQITNFVVAGVLVLIGAPGLGGAVSWLLGGYGAGMVAAGLLVPDPADGFPAGTPAGAPSALSWHAAGHLAAGSIAFLALMVACFVLGRRFARAGDRRDAVLSVVAGAALLLGNLWAMSGGRAGTLTLAVGVITAMLWISAVAARPR</sequence>
<keyword evidence="4" id="KW-1185">Reference proteome</keyword>
<dbReference type="Proteomes" id="UP001589535">
    <property type="component" value="Unassembled WGS sequence"/>
</dbReference>
<evidence type="ECO:0000313" key="4">
    <source>
        <dbReference type="Proteomes" id="UP001589535"/>
    </source>
</evidence>